<keyword evidence="3" id="KW-1185">Reference proteome</keyword>
<proteinExistence type="predicted"/>
<accession>A0ABQ9TAY7</accession>
<name>A0ABQ9TAY7_SAGOE</name>
<evidence type="ECO:0000313" key="3">
    <source>
        <dbReference type="Proteomes" id="UP001266305"/>
    </source>
</evidence>
<protein>
    <submittedName>
        <fullName evidence="2">Uncharacterized protein</fullName>
    </submittedName>
</protein>
<comment type="caution">
    <text evidence="2">The sequence shown here is derived from an EMBL/GenBank/DDBJ whole genome shotgun (WGS) entry which is preliminary data.</text>
</comment>
<dbReference type="EMBL" id="JASSZA010000052">
    <property type="protein sequence ID" value="KAK2081840.1"/>
    <property type="molecule type" value="Genomic_DNA"/>
</dbReference>
<gene>
    <name evidence="2" type="ORF">P7K49_039849</name>
</gene>
<dbReference type="Proteomes" id="UP001266305">
    <property type="component" value="Unassembled WGS sequence"/>
</dbReference>
<evidence type="ECO:0000256" key="1">
    <source>
        <dbReference type="SAM" id="MobiDB-lite"/>
    </source>
</evidence>
<feature type="non-terminal residue" evidence="2">
    <location>
        <position position="150"/>
    </location>
</feature>
<feature type="region of interest" description="Disordered" evidence="1">
    <location>
        <begin position="1"/>
        <end position="49"/>
    </location>
</feature>
<feature type="compositionally biased region" description="Low complexity" evidence="1">
    <location>
        <begin position="1"/>
        <end position="10"/>
    </location>
</feature>
<evidence type="ECO:0000313" key="2">
    <source>
        <dbReference type="EMBL" id="KAK2081840.1"/>
    </source>
</evidence>
<organism evidence="2 3">
    <name type="scientific">Saguinus oedipus</name>
    <name type="common">Cotton-top tamarin</name>
    <name type="synonym">Oedipomidas oedipus</name>
    <dbReference type="NCBI Taxonomy" id="9490"/>
    <lineage>
        <taxon>Eukaryota</taxon>
        <taxon>Metazoa</taxon>
        <taxon>Chordata</taxon>
        <taxon>Craniata</taxon>
        <taxon>Vertebrata</taxon>
        <taxon>Euteleostomi</taxon>
        <taxon>Mammalia</taxon>
        <taxon>Eutheria</taxon>
        <taxon>Euarchontoglires</taxon>
        <taxon>Primates</taxon>
        <taxon>Haplorrhini</taxon>
        <taxon>Platyrrhini</taxon>
        <taxon>Cebidae</taxon>
        <taxon>Callitrichinae</taxon>
        <taxon>Saguinus</taxon>
    </lineage>
</organism>
<sequence>MGISAFAQFPVPAPAPPSRGPAVGTPPPSRSAAQPALSSGTHRVRHRGALSPWSHALSSAVVGRVPSASCSRDPSHPLGQGPLFFPLTARKRSMLGEPQAETLPDEGQGCRFRGWWPLRRSQLGARTCRVFCHRVATPILNARVHAEVNV</sequence>
<feature type="compositionally biased region" description="Pro residues" evidence="1">
    <location>
        <begin position="11"/>
        <end position="29"/>
    </location>
</feature>
<reference evidence="2 3" key="1">
    <citation type="submission" date="2023-05" db="EMBL/GenBank/DDBJ databases">
        <title>B98-5 Cell Line De Novo Hybrid Assembly: An Optical Mapping Approach.</title>
        <authorList>
            <person name="Kananen K."/>
            <person name="Auerbach J.A."/>
            <person name="Kautto E."/>
            <person name="Blachly J.S."/>
        </authorList>
    </citation>
    <scope>NUCLEOTIDE SEQUENCE [LARGE SCALE GENOMIC DNA]</scope>
    <source>
        <strain evidence="2">B95-8</strain>
        <tissue evidence="2">Cell line</tissue>
    </source>
</reference>